<organism evidence="2 3">
    <name type="scientific">Ditylenchus destructor</name>
    <dbReference type="NCBI Taxonomy" id="166010"/>
    <lineage>
        <taxon>Eukaryota</taxon>
        <taxon>Metazoa</taxon>
        <taxon>Ecdysozoa</taxon>
        <taxon>Nematoda</taxon>
        <taxon>Chromadorea</taxon>
        <taxon>Rhabditida</taxon>
        <taxon>Tylenchina</taxon>
        <taxon>Tylenchomorpha</taxon>
        <taxon>Sphaerularioidea</taxon>
        <taxon>Anguinidae</taxon>
        <taxon>Anguininae</taxon>
        <taxon>Ditylenchus</taxon>
    </lineage>
</organism>
<gene>
    <name evidence="2" type="ORF">DdX_20536</name>
</gene>
<dbReference type="CDD" id="cd18186">
    <property type="entry name" value="BTB_POZ_ZBTB_KLHL-like"/>
    <property type="match status" value="1"/>
</dbReference>
<dbReference type="Pfam" id="PF00651">
    <property type="entry name" value="BTB"/>
    <property type="match status" value="1"/>
</dbReference>
<sequence>MSDSADFKNDYSDFVIVAEHEWSRRKEERWNVYIDNTLWEIHEDLTEGRNAATINRVLFKGLYERENCHAEVLFISNNALWNKTRHKLVRNSEICLMMLGKSNQKVVIRILEDKQKFLKEFANRSAADVTFVVNGEECKGDREYLAGLSPVFKAMLYGQFAEAQQDKIVLEEIESVGIFKDFLLAVSPLRIQPNPSNVDALLKLARQYDVPILMHKCENHLMSCYEISLADRILLAGEYGLDSLRKRTMLQLSNDDFQEMLKEKSKQLREPESNFLFDIIADRMQEMQDVCEQLLTENKELQKNYKK</sequence>
<dbReference type="PANTHER" id="PTHR22744">
    <property type="entry name" value="HELIX LOOP HELIX PROTEIN 21-RELATED"/>
    <property type="match status" value="1"/>
</dbReference>
<protein>
    <submittedName>
        <fullName evidence="2">BTB/POZ domain-containing protein</fullName>
    </submittedName>
</protein>
<reference evidence="2" key="1">
    <citation type="submission" date="2022-01" db="EMBL/GenBank/DDBJ databases">
        <title>Genome Sequence Resource for Two Populations of Ditylenchus destructor, the Migratory Endoparasitic Phytonematode.</title>
        <authorList>
            <person name="Zhang H."/>
            <person name="Lin R."/>
            <person name="Xie B."/>
        </authorList>
    </citation>
    <scope>NUCLEOTIDE SEQUENCE</scope>
    <source>
        <strain evidence="2">BazhouSP</strain>
    </source>
</reference>
<dbReference type="InterPro" id="IPR011333">
    <property type="entry name" value="SKP1/BTB/POZ_sf"/>
</dbReference>
<evidence type="ECO:0000313" key="2">
    <source>
        <dbReference type="EMBL" id="KAI1693659.1"/>
    </source>
</evidence>
<dbReference type="PROSITE" id="PS50097">
    <property type="entry name" value="BTB"/>
    <property type="match status" value="1"/>
</dbReference>
<dbReference type="Gene3D" id="3.30.710.10">
    <property type="entry name" value="Potassium Channel Kv1.1, Chain A"/>
    <property type="match status" value="1"/>
</dbReference>
<evidence type="ECO:0000259" key="1">
    <source>
        <dbReference type="PROSITE" id="PS50097"/>
    </source>
</evidence>
<accession>A0AAD4MH01</accession>
<dbReference type="SUPFAM" id="SSF54695">
    <property type="entry name" value="POZ domain"/>
    <property type="match status" value="1"/>
</dbReference>
<dbReference type="PANTHER" id="PTHR22744:SF17">
    <property type="entry name" value="BTB DOMAIN-CONTAINING PROTEIN"/>
    <property type="match status" value="1"/>
</dbReference>
<proteinExistence type="predicted"/>
<dbReference type="EMBL" id="JAKKPZ010000602">
    <property type="protein sequence ID" value="KAI1693659.1"/>
    <property type="molecule type" value="Genomic_DNA"/>
</dbReference>
<dbReference type="InterPro" id="IPR000210">
    <property type="entry name" value="BTB/POZ_dom"/>
</dbReference>
<dbReference type="SMART" id="SM00225">
    <property type="entry name" value="BTB"/>
    <property type="match status" value="1"/>
</dbReference>
<dbReference type="AlphaFoldDB" id="A0AAD4MH01"/>
<keyword evidence="3" id="KW-1185">Reference proteome</keyword>
<evidence type="ECO:0000313" key="3">
    <source>
        <dbReference type="Proteomes" id="UP001201812"/>
    </source>
</evidence>
<name>A0AAD4MH01_9BILA</name>
<dbReference type="Proteomes" id="UP001201812">
    <property type="component" value="Unassembled WGS sequence"/>
</dbReference>
<feature type="domain" description="BTB" evidence="1">
    <location>
        <begin position="127"/>
        <end position="195"/>
    </location>
</feature>
<comment type="caution">
    <text evidence="2">The sequence shown here is derived from an EMBL/GenBank/DDBJ whole genome shotgun (WGS) entry which is preliminary data.</text>
</comment>